<dbReference type="AlphaFoldDB" id="A0A6V8LG18"/>
<name>A0A6V8LG18_9ACTN</name>
<keyword evidence="2" id="KW-1185">Reference proteome</keyword>
<dbReference type="EMBL" id="BLPG01000001">
    <property type="protein sequence ID" value="GFJ93818.1"/>
    <property type="molecule type" value="Genomic_DNA"/>
</dbReference>
<dbReference type="RefSeq" id="WP_173080642.1">
    <property type="nucleotide sequence ID" value="NZ_BAABJB010000001.1"/>
</dbReference>
<evidence type="ECO:0000313" key="1">
    <source>
        <dbReference type="EMBL" id="GFJ93818.1"/>
    </source>
</evidence>
<accession>A0A6V8LG18</accession>
<sequence length="185" mass="20363">MSTNRTSPPQVYEPEVEEGFEWALPLDGKHALLFGGFDGTPRAGAWSPVPMYLLRSDEGGPRRRADLPWLGSHVLILRDEAIAEVGPILADHGELLPLECADAGLVVLNVTRVVDALDEERSDIVRFSSGRIMDIKKATFRGELLTGPAVFKIPQMPFGPLYFTSDTVELIRATGRHRGVTFRPA</sequence>
<proteinExistence type="predicted"/>
<comment type="caution">
    <text evidence="1">The sequence shown here is derived from an EMBL/GenBank/DDBJ whole genome shotgun (WGS) entry which is preliminary data.</text>
</comment>
<dbReference type="Proteomes" id="UP000482960">
    <property type="component" value="Unassembled WGS sequence"/>
</dbReference>
<protein>
    <submittedName>
        <fullName evidence="1">Uncharacterized protein</fullName>
    </submittedName>
</protein>
<reference evidence="1 2" key="1">
    <citation type="submission" date="2020-03" db="EMBL/GenBank/DDBJ databases">
        <title>Whole genome shotgun sequence of Phytohabitans rumicis NBRC 108638.</title>
        <authorList>
            <person name="Komaki H."/>
            <person name="Tamura T."/>
        </authorList>
    </citation>
    <scope>NUCLEOTIDE SEQUENCE [LARGE SCALE GENOMIC DNA]</scope>
    <source>
        <strain evidence="1 2">NBRC 108638</strain>
    </source>
</reference>
<gene>
    <name evidence="1" type="ORF">Prum_074600</name>
</gene>
<organism evidence="1 2">
    <name type="scientific">Phytohabitans rumicis</name>
    <dbReference type="NCBI Taxonomy" id="1076125"/>
    <lineage>
        <taxon>Bacteria</taxon>
        <taxon>Bacillati</taxon>
        <taxon>Actinomycetota</taxon>
        <taxon>Actinomycetes</taxon>
        <taxon>Micromonosporales</taxon>
        <taxon>Micromonosporaceae</taxon>
    </lineage>
</organism>
<reference evidence="1 2" key="2">
    <citation type="submission" date="2020-03" db="EMBL/GenBank/DDBJ databases">
        <authorList>
            <person name="Ichikawa N."/>
            <person name="Kimura A."/>
            <person name="Kitahashi Y."/>
            <person name="Uohara A."/>
        </authorList>
    </citation>
    <scope>NUCLEOTIDE SEQUENCE [LARGE SCALE GENOMIC DNA]</scope>
    <source>
        <strain evidence="1 2">NBRC 108638</strain>
    </source>
</reference>
<evidence type="ECO:0000313" key="2">
    <source>
        <dbReference type="Proteomes" id="UP000482960"/>
    </source>
</evidence>